<organism evidence="1 2">
    <name type="scientific">Azospirillum picis</name>
    <dbReference type="NCBI Taxonomy" id="488438"/>
    <lineage>
        <taxon>Bacteria</taxon>
        <taxon>Pseudomonadati</taxon>
        <taxon>Pseudomonadota</taxon>
        <taxon>Alphaproteobacteria</taxon>
        <taxon>Rhodospirillales</taxon>
        <taxon>Azospirillaceae</taxon>
        <taxon>Azospirillum</taxon>
    </lineage>
</organism>
<keyword evidence="2" id="KW-1185">Reference proteome</keyword>
<sequence>MATAFTDPPAIVKAVHTVRLHSRDCHDLETREYLIRVERRLVAMVQSDFSPMAR</sequence>
<evidence type="ECO:0000313" key="1">
    <source>
        <dbReference type="EMBL" id="MDQ0535583.1"/>
    </source>
</evidence>
<reference evidence="1 2" key="1">
    <citation type="submission" date="2023-07" db="EMBL/GenBank/DDBJ databases">
        <title>Genomic Encyclopedia of Type Strains, Phase IV (KMG-IV): sequencing the most valuable type-strain genomes for metagenomic binning, comparative biology and taxonomic classification.</title>
        <authorList>
            <person name="Goeker M."/>
        </authorList>
    </citation>
    <scope>NUCLEOTIDE SEQUENCE [LARGE SCALE GENOMIC DNA]</scope>
    <source>
        <strain evidence="1 2">DSM 19922</strain>
    </source>
</reference>
<comment type="caution">
    <text evidence="1">The sequence shown here is derived from an EMBL/GenBank/DDBJ whole genome shotgun (WGS) entry which is preliminary data.</text>
</comment>
<proteinExistence type="predicted"/>
<accession>A0ABU0MQ38</accession>
<dbReference type="EMBL" id="JAUSVU010000019">
    <property type="protein sequence ID" value="MDQ0535583.1"/>
    <property type="molecule type" value="Genomic_DNA"/>
</dbReference>
<gene>
    <name evidence="1" type="ORF">QO018_004467</name>
</gene>
<protein>
    <submittedName>
        <fullName evidence="1">Uncharacterized protein</fullName>
    </submittedName>
</protein>
<name>A0ABU0MQ38_9PROT</name>
<evidence type="ECO:0000313" key="2">
    <source>
        <dbReference type="Proteomes" id="UP001244552"/>
    </source>
</evidence>
<dbReference type="Proteomes" id="UP001244552">
    <property type="component" value="Unassembled WGS sequence"/>
</dbReference>
<dbReference type="RefSeq" id="WP_209987479.1">
    <property type="nucleotide sequence ID" value="NZ_JAGINO010000021.1"/>
</dbReference>